<dbReference type="FunFam" id="2.60.40.10:FF:000179">
    <property type="entry name" value="Myomesin 2"/>
    <property type="match status" value="1"/>
</dbReference>
<evidence type="ECO:0000313" key="11">
    <source>
        <dbReference type="EMBL" id="KAF5895763.1"/>
    </source>
</evidence>
<dbReference type="FunFam" id="2.60.40.10:FF:002172">
    <property type="entry name" value="Myomesin 1a (skelemin)"/>
    <property type="match status" value="1"/>
</dbReference>
<dbReference type="SMART" id="SM00060">
    <property type="entry name" value="FN3"/>
    <property type="match status" value="5"/>
</dbReference>
<feature type="region of interest" description="Disordered" evidence="8">
    <location>
        <begin position="1707"/>
        <end position="1743"/>
    </location>
</feature>
<feature type="domain" description="Fibronectin type-III" evidence="10">
    <location>
        <begin position="191"/>
        <end position="286"/>
    </location>
</feature>
<dbReference type="FunFam" id="2.60.40.10:FF:000222">
    <property type="entry name" value="Myomesin 1"/>
    <property type="match status" value="1"/>
</dbReference>
<dbReference type="Gene3D" id="2.60.40.10">
    <property type="entry name" value="Immunoglobulins"/>
    <property type="match status" value="10"/>
</dbReference>
<comment type="similarity">
    <text evidence="3">Belongs to the lipin family.</text>
</comment>
<feature type="compositionally biased region" description="Basic residues" evidence="8">
    <location>
        <begin position="1254"/>
        <end position="1265"/>
    </location>
</feature>
<dbReference type="PROSITE" id="PS50835">
    <property type="entry name" value="IG_LIKE"/>
    <property type="match status" value="3"/>
</dbReference>
<dbReference type="EMBL" id="QNUK01000307">
    <property type="protein sequence ID" value="KAF5895763.1"/>
    <property type="molecule type" value="Genomic_DNA"/>
</dbReference>
<dbReference type="FunFam" id="2.60.40.10:FF:000029">
    <property type="entry name" value="Myomesin 1"/>
    <property type="match status" value="2"/>
</dbReference>
<comment type="cofactor">
    <cofactor evidence="2">
        <name>Mg(2+)</name>
        <dbReference type="ChEBI" id="CHEBI:18420"/>
    </cofactor>
</comment>
<evidence type="ECO:0000256" key="5">
    <source>
        <dbReference type="ARBA" id="ARBA00022737"/>
    </source>
</evidence>
<dbReference type="InterPro" id="IPR036179">
    <property type="entry name" value="Ig-like_dom_sf"/>
</dbReference>
<dbReference type="PRINTS" id="PR00014">
    <property type="entry name" value="FNTYPEIII"/>
</dbReference>
<sequence>KLLVPSKWVQTHWSGDRATLTLTHLNKEDEGLYTLRVITKSGYETHSAYIFVQDSDAEIAGAPGAPLDVFCQEANKDYVIVTWKQPAVDGGSSILGYFVDRCEVGTSHWIQCNDTPVKFARFPVTGLVEGRSYIFRVRAVNKCGMSHPSRVSEPVAAMDPADRARKGASAPWTGQIIVTEEEPVEGVVPGKPRDLAVIEATKNYVVLSWKAPGDKGYEGVMYYVEKCVSGTDSWQRVNTELPVKSPRFALFDLSEGKSYSFRVRCCNSAGVGEPSDPTEATQVGDKLDIPTSPGRVVPTRNTDTSVVVSWEASRDAKELVGYYIETSVAGSNAWEPCNNKPVKATRFVCHGLTTGGKYVFRVRAVNAAGISEFSQESEAIEVKAAIATPAPPHGISVLESVRDSMVLAWKQPTFIGGADITGYFVDYREVVSGVPGKWHEANIKSVTERAYRVSDLEENKLYQFQVRAANIAGVGIPSMPSQTFKCEEWTIAVPGPPHDLQVLEVRKDSLVLLWKPPVYQGRSEVNGYYVDIKEADADFEKWRGVNEKATSKTYMKIKDLKEGVAYVFRVRAQNKAGVGKASEDTEPVLAETKPGTMELVVNVDDEGVISLNFECPKLNPESKFIWSKNYEEIGDTNRLTMETKGNKSKATFKCPSEDDLGIYSCAVTHTDGASASYTLTEEGLKELLKISHDHKFPIIPLKSELAVQLLEKGRVRFWLQAEKISANGKVEYVFNDNNIAHGEKYKMNFDKNTGIIEMFIESLEKEDEGTYTFQLQDGKATNQSSLVLIGDVFKQLQKESEFQKKEWHRKQGPHFVEYLSYEVTPECIVKLKCKVGNMKKESVALWYKDGREIKGSEKLDFSEGVLTLEITKISKKDAGVYEVIVKDDRGQDKSTLNLTDQGFKDLMNQVFSVIANSSTALKIQSTEEGIRLYTFVNYYNDELLVTWQHKDSAIAFTDRIKSGVVGEQLWLQISEPTEKDKGKYAIEFYDGKGGLKRTIELAGQAYDDAYAEFQRLKAAAIAERNRARVAGGLPDVVTIQEGKALNLTCNISGDPVPEVTWLKNEREMVSDDHYVLKFESGKFASFTITTVNTSDSGKYSILVKNKYGTESGDFTVVSMNYVGQLLGTVRDLYKGLNQATLSGCIDVVVVKQPDGSFQCSPFHVRFGMLGVLRSREKVIDIEVNGSPVELQMKLGDNGEAFFVQETQHADELVPARLVTSPIPTEEPAFWGSDSHVCESCLENGVTEDGGNTIIKKKKRRKKKHKTNEQRKEESEVTSFCTQRNSGELRQHLSSSYLDNYPLSDGDWAPDRRVSEPASPKSDSELAIRPSENVIHHPNNMQWTWGELPEATKSSCEEWVEPLKTVSITPTDSTHFRVIDSIKATATEIEQRTESVQAIIKPQPQPPTSKHEPQLQTDSIIGQVDGNIPELTPSLHEQEPYYTEHNSDPQTRGYKSESCSYTPKTVHHVDGQACTRDQPTHKTEQYTSKTGLSRTNSDFIGSTEGGGLHVGVPQTAASHALGNKPETTCKKKGMRKRSQHQGPDDIYLDDLIALEPHIAARYFPKSESAEQWEDGCIRSGSPQSVGSAAADSGTDCLSDSTMDLPTVSLSLCGGLGDNAHVNKEKFLEHIVTYQQFADNPGIIDNPNLVVRIDNRYYNWTLAAPLILSMQAFHKTLPKAAEDTWVKHKMQKKTNRWWFWRKKSVQQSETQQPECNTPSGNLHYYHDSSDPQQMTAADSSTDEDSKERNTAACAKCIKTAGHTHTHSYKKSLRLSSEQIASLGLKEGPNDVVFSITTQYQGTSRCQGTIYLWHWNDTIVISDIDGTITKSDVLGHFLPQFGKDWTHQGIAKLYHTIHENGYKFLYCSARAIGMAGITRGYLQGVNDRGIILPQGPLMLSPSSLLSAFHRELIEKKPERFKIECLTDIRNLFPSNSQPFYAAFGNRSNDVFAYMHVQVPTCHIFTVNPKGWVIQEQTKGNKTS</sequence>
<feature type="region of interest" description="Disordered" evidence="8">
    <location>
        <begin position="1248"/>
        <end position="1279"/>
    </location>
</feature>
<feature type="compositionally biased region" description="Polar residues" evidence="8">
    <location>
        <begin position="1707"/>
        <end position="1718"/>
    </location>
</feature>
<dbReference type="SMART" id="SM00409">
    <property type="entry name" value="IG"/>
    <property type="match status" value="4"/>
</dbReference>
<comment type="caution">
    <text evidence="11">The sequence shown here is derived from an EMBL/GenBank/DDBJ whole genome shotgun (WGS) entry which is preliminary data.</text>
</comment>
<dbReference type="SUPFAM" id="SSF48726">
    <property type="entry name" value="Immunoglobulin"/>
    <property type="match status" value="4"/>
</dbReference>
<feature type="region of interest" description="Disordered" evidence="8">
    <location>
        <begin position="1519"/>
        <end position="1542"/>
    </location>
</feature>
<keyword evidence="7" id="KW-0393">Immunoglobulin domain</keyword>
<feature type="region of interest" description="Disordered" evidence="8">
    <location>
        <begin position="1305"/>
        <end position="1324"/>
    </location>
</feature>
<dbReference type="GO" id="GO:0005634">
    <property type="term" value="C:nucleus"/>
    <property type="evidence" value="ECO:0007669"/>
    <property type="project" value="TreeGrafter"/>
</dbReference>
<feature type="domain" description="Fibronectin type-III" evidence="10">
    <location>
        <begin position="65"/>
        <end position="160"/>
    </location>
</feature>
<dbReference type="Pfam" id="PF00041">
    <property type="entry name" value="fn3"/>
    <property type="match status" value="5"/>
</dbReference>
<reference evidence="11" key="1">
    <citation type="submission" date="2020-07" db="EMBL/GenBank/DDBJ databases">
        <title>Clarias magur genome sequencing, assembly and annotation.</title>
        <authorList>
            <person name="Kushwaha B."/>
            <person name="Kumar R."/>
            <person name="Das P."/>
            <person name="Joshi C.G."/>
            <person name="Kumar D."/>
            <person name="Nagpure N.S."/>
            <person name="Pandey M."/>
            <person name="Agarwal S."/>
            <person name="Srivastava S."/>
            <person name="Singh M."/>
            <person name="Sahoo L."/>
            <person name="Jayasankar P."/>
            <person name="Meher P.K."/>
            <person name="Koringa P.G."/>
            <person name="Iquebal M.A."/>
            <person name="Das S.P."/>
            <person name="Bit A."/>
            <person name="Patnaik S."/>
            <person name="Patel N."/>
            <person name="Shah T.M."/>
            <person name="Hinsu A."/>
            <person name="Jena J.K."/>
        </authorList>
    </citation>
    <scope>NUCLEOTIDE SEQUENCE</scope>
    <source>
        <strain evidence="11">CIFAMagur01</strain>
        <tissue evidence="11">Testis</tissue>
    </source>
</reference>
<evidence type="ECO:0000259" key="10">
    <source>
        <dbReference type="PROSITE" id="PS50853"/>
    </source>
</evidence>
<dbReference type="InterPro" id="IPR013098">
    <property type="entry name" value="Ig_I-set"/>
</dbReference>
<feature type="non-terminal residue" evidence="11">
    <location>
        <position position="1"/>
    </location>
</feature>
<dbReference type="InterPro" id="IPR013209">
    <property type="entry name" value="LNS2"/>
</dbReference>
<feature type="domain" description="Ig-like" evidence="9">
    <location>
        <begin position="813"/>
        <end position="899"/>
    </location>
</feature>
<dbReference type="PANTHER" id="PTHR12181">
    <property type="entry name" value="LIPIN"/>
    <property type="match status" value="1"/>
</dbReference>
<dbReference type="GO" id="GO:0032869">
    <property type="term" value="P:cellular response to insulin stimulus"/>
    <property type="evidence" value="ECO:0007669"/>
    <property type="project" value="TreeGrafter"/>
</dbReference>
<gene>
    <name evidence="11" type="ORF">DAT39_014525</name>
</gene>
<dbReference type="PROSITE" id="PS50853">
    <property type="entry name" value="FN3"/>
    <property type="match status" value="5"/>
</dbReference>
<dbReference type="FunFam" id="2.60.40.10:FF:000467">
    <property type="entry name" value="Myomesin 1"/>
    <property type="match status" value="1"/>
</dbReference>
<dbReference type="FunFam" id="2.60.40.10:FF:000233">
    <property type="entry name" value="Myomesin 1"/>
    <property type="match status" value="1"/>
</dbReference>
<feature type="domain" description="Fibronectin type-III" evidence="10">
    <location>
        <begin position="496"/>
        <end position="595"/>
    </location>
</feature>
<dbReference type="SUPFAM" id="SSF56784">
    <property type="entry name" value="HAD-like"/>
    <property type="match status" value="1"/>
</dbReference>
<dbReference type="InterPro" id="IPR007651">
    <property type="entry name" value="Lipin_N"/>
</dbReference>
<dbReference type="SUPFAM" id="SSF49265">
    <property type="entry name" value="Fibronectin type III"/>
    <property type="match status" value="3"/>
</dbReference>
<feature type="region of interest" description="Disordered" evidence="8">
    <location>
        <begin position="1474"/>
        <end position="1495"/>
    </location>
</feature>
<keyword evidence="12" id="KW-1185">Reference proteome</keyword>
<feature type="compositionally biased region" description="Polar residues" evidence="8">
    <location>
        <begin position="1484"/>
        <end position="1495"/>
    </location>
</feature>
<accession>A0A8J4TWT1</accession>
<dbReference type="OrthoDB" id="8776562at2759"/>
<dbReference type="CDD" id="cd00063">
    <property type="entry name" value="FN3"/>
    <property type="match status" value="5"/>
</dbReference>
<dbReference type="Pfam" id="PF16876">
    <property type="entry name" value="Lipin_mid"/>
    <property type="match status" value="1"/>
</dbReference>
<evidence type="ECO:0000256" key="2">
    <source>
        <dbReference type="ARBA" id="ARBA00001946"/>
    </source>
</evidence>
<name>A0A8J4TWT1_CLAMG</name>
<keyword evidence="6" id="KW-0378">Hydrolase</keyword>
<dbReference type="InterPro" id="IPR031703">
    <property type="entry name" value="Lipin_mid"/>
</dbReference>
<dbReference type="SMART" id="SM00775">
    <property type="entry name" value="LNS2"/>
    <property type="match status" value="1"/>
</dbReference>
<comment type="catalytic activity">
    <reaction evidence="1">
        <text>a 1,2-diacyl-sn-glycero-3-phosphate + H2O = a 1,2-diacyl-sn-glycerol + phosphate</text>
        <dbReference type="Rhea" id="RHEA:27429"/>
        <dbReference type="ChEBI" id="CHEBI:15377"/>
        <dbReference type="ChEBI" id="CHEBI:17815"/>
        <dbReference type="ChEBI" id="CHEBI:43474"/>
        <dbReference type="ChEBI" id="CHEBI:58608"/>
        <dbReference type="EC" id="3.1.3.4"/>
    </reaction>
    <physiologicalReaction direction="left-to-right" evidence="1">
        <dbReference type="Rhea" id="RHEA:27430"/>
    </physiologicalReaction>
</comment>
<dbReference type="Pfam" id="PF04571">
    <property type="entry name" value="Lipin_N"/>
    <property type="match status" value="1"/>
</dbReference>
<dbReference type="Proteomes" id="UP000727407">
    <property type="component" value="Unassembled WGS sequence"/>
</dbReference>
<dbReference type="GO" id="GO:0009062">
    <property type="term" value="P:fatty acid catabolic process"/>
    <property type="evidence" value="ECO:0007669"/>
    <property type="project" value="TreeGrafter"/>
</dbReference>
<dbReference type="FunFam" id="2.60.40.10:FF:000192">
    <property type="entry name" value="Myomesin 1"/>
    <property type="match status" value="1"/>
</dbReference>
<dbReference type="InterPro" id="IPR007110">
    <property type="entry name" value="Ig-like_dom"/>
</dbReference>
<feature type="region of interest" description="Disordered" evidence="8">
    <location>
        <begin position="1437"/>
        <end position="1460"/>
    </location>
</feature>
<organism evidence="11 12">
    <name type="scientific">Clarias magur</name>
    <name type="common">Asian catfish</name>
    <name type="synonym">Macropteronotus magur</name>
    <dbReference type="NCBI Taxonomy" id="1594786"/>
    <lineage>
        <taxon>Eukaryota</taxon>
        <taxon>Metazoa</taxon>
        <taxon>Chordata</taxon>
        <taxon>Craniata</taxon>
        <taxon>Vertebrata</taxon>
        <taxon>Euteleostomi</taxon>
        <taxon>Actinopterygii</taxon>
        <taxon>Neopterygii</taxon>
        <taxon>Teleostei</taxon>
        <taxon>Ostariophysi</taxon>
        <taxon>Siluriformes</taxon>
        <taxon>Clariidae</taxon>
        <taxon>Clarias</taxon>
    </lineage>
</organism>
<dbReference type="GO" id="GO:0045944">
    <property type="term" value="P:positive regulation of transcription by RNA polymerase II"/>
    <property type="evidence" value="ECO:0007669"/>
    <property type="project" value="TreeGrafter"/>
</dbReference>
<dbReference type="GO" id="GO:0005789">
    <property type="term" value="C:endoplasmic reticulum membrane"/>
    <property type="evidence" value="ECO:0007669"/>
    <property type="project" value="TreeGrafter"/>
</dbReference>
<dbReference type="GO" id="GO:0005829">
    <property type="term" value="C:cytosol"/>
    <property type="evidence" value="ECO:0007669"/>
    <property type="project" value="TreeGrafter"/>
</dbReference>
<dbReference type="InterPro" id="IPR003961">
    <property type="entry name" value="FN3_dom"/>
</dbReference>
<dbReference type="EC" id="3.1.3.4" evidence="4"/>
<feature type="domain" description="Fibronectin type-III" evidence="10">
    <location>
        <begin position="292"/>
        <end position="385"/>
    </location>
</feature>
<evidence type="ECO:0000256" key="6">
    <source>
        <dbReference type="ARBA" id="ARBA00022801"/>
    </source>
</evidence>
<evidence type="ECO:0000256" key="3">
    <source>
        <dbReference type="ARBA" id="ARBA00005476"/>
    </source>
</evidence>
<evidence type="ECO:0000313" key="12">
    <source>
        <dbReference type="Proteomes" id="UP000727407"/>
    </source>
</evidence>
<dbReference type="SMART" id="SM00408">
    <property type="entry name" value="IGc2"/>
    <property type="match status" value="2"/>
</dbReference>
<feature type="compositionally biased region" description="Polar residues" evidence="8">
    <location>
        <begin position="1728"/>
        <end position="1737"/>
    </location>
</feature>
<dbReference type="FunFam" id="2.60.40.10:FF:000197">
    <property type="entry name" value="Myomesin 1"/>
    <property type="match status" value="1"/>
</dbReference>
<dbReference type="InterPro" id="IPR036412">
    <property type="entry name" value="HAD-like_sf"/>
</dbReference>
<evidence type="ECO:0000256" key="4">
    <source>
        <dbReference type="ARBA" id="ARBA00012638"/>
    </source>
</evidence>
<evidence type="ECO:0000259" key="9">
    <source>
        <dbReference type="PROSITE" id="PS50835"/>
    </source>
</evidence>
<evidence type="ECO:0000256" key="8">
    <source>
        <dbReference type="SAM" id="MobiDB-lite"/>
    </source>
</evidence>
<evidence type="ECO:0000256" key="1">
    <source>
        <dbReference type="ARBA" id="ARBA00001180"/>
    </source>
</evidence>
<keyword evidence="5" id="KW-0677">Repeat</keyword>
<dbReference type="PANTHER" id="PTHR12181:SF11">
    <property type="entry name" value="PHOSPHATIDATE PHOSPHATASE LPIN2"/>
    <property type="match status" value="1"/>
</dbReference>
<evidence type="ECO:0000256" key="7">
    <source>
        <dbReference type="ARBA" id="ARBA00023319"/>
    </source>
</evidence>
<feature type="domain" description="Fibronectin type-III" evidence="10">
    <location>
        <begin position="391"/>
        <end position="489"/>
    </location>
</feature>
<dbReference type="InterPro" id="IPR003598">
    <property type="entry name" value="Ig_sub2"/>
</dbReference>
<dbReference type="Pfam" id="PF08235">
    <property type="entry name" value="LNS2"/>
    <property type="match status" value="1"/>
</dbReference>
<protein>
    <recommendedName>
        <fullName evidence="4">phosphatidate phosphatase</fullName>
        <ecNumber evidence="4">3.1.3.4</ecNumber>
    </recommendedName>
</protein>
<feature type="domain" description="Ig-like" evidence="9">
    <location>
        <begin position="587"/>
        <end position="680"/>
    </location>
</feature>
<dbReference type="InterPro" id="IPR036116">
    <property type="entry name" value="FN3_sf"/>
</dbReference>
<proteinExistence type="inferred from homology"/>
<dbReference type="GO" id="GO:0003713">
    <property type="term" value="F:transcription coactivator activity"/>
    <property type="evidence" value="ECO:0007669"/>
    <property type="project" value="TreeGrafter"/>
</dbReference>
<dbReference type="Pfam" id="PF07679">
    <property type="entry name" value="I-set"/>
    <property type="match status" value="2"/>
</dbReference>
<feature type="non-terminal residue" evidence="11">
    <location>
        <position position="1980"/>
    </location>
</feature>
<dbReference type="InterPro" id="IPR003599">
    <property type="entry name" value="Ig_sub"/>
</dbReference>
<feature type="compositionally biased region" description="Basic residues" evidence="8">
    <location>
        <begin position="1529"/>
        <end position="1538"/>
    </location>
</feature>
<feature type="domain" description="Ig-like" evidence="9">
    <location>
        <begin position="1039"/>
        <end position="1120"/>
    </location>
</feature>
<dbReference type="GO" id="GO:0019432">
    <property type="term" value="P:triglyceride biosynthetic process"/>
    <property type="evidence" value="ECO:0007669"/>
    <property type="project" value="TreeGrafter"/>
</dbReference>
<dbReference type="InterPro" id="IPR026058">
    <property type="entry name" value="LIPIN"/>
</dbReference>
<dbReference type="FunFam" id="2.60.40.10:FF:000124">
    <property type="entry name" value="Myomesin 1"/>
    <property type="match status" value="1"/>
</dbReference>
<dbReference type="InterPro" id="IPR031315">
    <property type="entry name" value="LNS2/PITP"/>
</dbReference>
<dbReference type="InterPro" id="IPR013783">
    <property type="entry name" value="Ig-like_fold"/>
</dbReference>
<dbReference type="GO" id="GO:0008195">
    <property type="term" value="F:phosphatidate phosphatase activity"/>
    <property type="evidence" value="ECO:0007669"/>
    <property type="project" value="UniProtKB-EC"/>
</dbReference>